<evidence type="ECO:0000256" key="2">
    <source>
        <dbReference type="ARBA" id="ARBA00022676"/>
    </source>
</evidence>
<keyword evidence="3" id="KW-0808">Transferase</keyword>
<dbReference type="Gene3D" id="3.40.50.2000">
    <property type="entry name" value="Glycogen Phosphorylase B"/>
    <property type="match status" value="2"/>
</dbReference>
<dbReference type="RefSeq" id="WP_029638130.1">
    <property type="nucleotide sequence ID" value="NZ_JACJTA010000080.1"/>
</dbReference>
<accession>A0ABR8GX00</accession>
<comment type="similarity">
    <text evidence="1">Belongs to the glycosyltransferase group 1 family. Glycosyltransferase 4 subfamily.</text>
</comment>
<evidence type="ECO:0000313" key="7">
    <source>
        <dbReference type="Proteomes" id="UP000660380"/>
    </source>
</evidence>
<dbReference type="Pfam" id="PF00534">
    <property type="entry name" value="Glycos_transf_1"/>
    <property type="match status" value="1"/>
</dbReference>
<dbReference type="PANTHER" id="PTHR12526:SF640">
    <property type="entry name" value="COLANIC ACID BIOSYNTHESIS GLYCOSYLTRANSFERASE WCAL-RELATED"/>
    <property type="match status" value="1"/>
</dbReference>
<dbReference type="Pfam" id="PF13439">
    <property type="entry name" value="Glyco_transf_4"/>
    <property type="match status" value="1"/>
</dbReference>
<dbReference type="Proteomes" id="UP000660380">
    <property type="component" value="Unassembled WGS sequence"/>
</dbReference>
<gene>
    <name evidence="6" type="ORF">H6G81_26645</name>
</gene>
<evidence type="ECO:0000259" key="4">
    <source>
        <dbReference type="Pfam" id="PF00534"/>
    </source>
</evidence>
<dbReference type="SUPFAM" id="SSF53756">
    <property type="entry name" value="UDP-Glycosyltransferase/glycogen phosphorylase"/>
    <property type="match status" value="1"/>
</dbReference>
<organism evidence="6 7">
    <name type="scientific">Scytonema hofmannii FACHB-248</name>
    <dbReference type="NCBI Taxonomy" id="1842502"/>
    <lineage>
        <taxon>Bacteria</taxon>
        <taxon>Bacillati</taxon>
        <taxon>Cyanobacteriota</taxon>
        <taxon>Cyanophyceae</taxon>
        <taxon>Nostocales</taxon>
        <taxon>Scytonemataceae</taxon>
        <taxon>Scytonema</taxon>
    </lineage>
</organism>
<feature type="domain" description="Glycosyl transferase family 1" evidence="4">
    <location>
        <begin position="213"/>
        <end position="355"/>
    </location>
</feature>
<comment type="caution">
    <text evidence="6">The sequence shown here is derived from an EMBL/GenBank/DDBJ whole genome shotgun (WGS) entry which is preliminary data.</text>
</comment>
<name>A0ABR8GX00_9CYAN</name>
<keyword evidence="2" id="KW-0328">Glycosyltransferase</keyword>
<dbReference type="InterPro" id="IPR028098">
    <property type="entry name" value="Glyco_trans_4-like_N"/>
</dbReference>
<reference evidence="6 7" key="1">
    <citation type="journal article" date="2020" name="ISME J.">
        <title>Comparative genomics reveals insights into cyanobacterial evolution and habitat adaptation.</title>
        <authorList>
            <person name="Chen M.Y."/>
            <person name="Teng W.K."/>
            <person name="Zhao L."/>
            <person name="Hu C.X."/>
            <person name="Zhou Y.K."/>
            <person name="Han B.P."/>
            <person name="Song L.R."/>
            <person name="Shu W.S."/>
        </authorList>
    </citation>
    <scope>NUCLEOTIDE SEQUENCE [LARGE SCALE GENOMIC DNA]</scope>
    <source>
        <strain evidence="6 7">FACHB-248</strain>
    </source>
</reference>
<dbReference type="EMBL" id="JACJTA010000080">
    <property type="protein sequence ID" value="MBD2607997.1"/>
    <property type="molecule type" value="Genomic_DNA"/>
</dbReference>
<keyword evidence="7" id="KW-1185">Reference proteome</keyword>
<protein>
    <submittedName>
        <fullName evidence="6">Glycosyltransferase</fullName>
    </submittedName>
</protein>
<feature type="domain" description="Glycosyltransferase subfamily 4-like N-terminal" evidence="5">
    <location>
        <begin position="35"/>
        <end position="201"/>
    </location>
</feature>
<evidence type="ECO:0000256" key="1">
    <source>
        <dbReference type="ARBA" id="ARBA00009481"/>
    </source>
</evidence>
<dbReference type="PANTHER" id="PTHR12526">
    <property type="entry name" value="GLYCOSYLTRANSFERASE"/>
    <property type="match status" value="1"/>
</dbReference>
<evidence type="ECO:0000313" key="6">
    <source>
        <dbReference type="EMBL" id="MBD2607997.1"/>
    </source>
</evidence>
<evidence type="ECO:0000256" key="3">
    <source>
        <dbReference type="ARBA" id="ARBA00022679"/>
    </source>
</evidence>
<proteinExistence type="inferred from homology"/>
<dbReference type="InterPro" id="IPR001296">
    <property type="entry name" value="Glyco_trans_1"/>
</dbReference>
<evidence type="ECO:0000259" key="5">
    <source>
        <dbReference type="Pfam" id="PF13439"/>
    </source>
</evidence>
<sequence>MNQEILDTNNAAITSHERCHRVVLVHPSAGINWSGGSEIFAIELTKRLSAYFDVELLSGADCGSFCHPTGGISRVQAYSAVRHPLIASLVHRFATHPEIVIEHLTNFLPCAFHLLRRRADVIFPCNDYGGLGMAAFVRALIGTPILFTEHVGLMGDGLSLKRNLRFQPDRLVVFSQAMADFVHSQKPKQVVNVIPNGVDLNQFTPLGTTIDFNLAKPIILCVASLKRNSHKRIELAMQAVARLPHASLLLCGDGCDRSYFQSLGDELLGSQRFAICTFPYERMPEIYRSADVFTLPSIDEPFGLAYIEAMASGLPVVATDDEMRRYIVADGGILCDVTNPDIYAAALAKVLDSKKEIQPRLNAMRFSWDGVTLSYRDAILETIAQSKQTY</sequence>